<dbReference type="Pfam" id="PF14334">
    <property type="entry name" value="DUF4390"/>
    <property type="match status" value="1"/>
</dbReference>
<protein>
    <submittedName>
        <fullName evidence="2">DUF4390 domain-containing protein</fullName>
    </submittedName>
</protein>
<proteinExistence type="predicted"/>
<comment type="caution">
    <text evidence="2">The sequence shown here is derived from an EMBL/GenBank/DDBJ whole genome shotgun (WGS) entry which is preliminary data.</text>
</comment>
<keyword evidence="3" id="KW-1185">Reference proteome</keyword>
<gene>
    <name evidence="2" type="ORF">H4F90_13780</name>
</gene>
<dbReference type="Proteomes" id="UP000586093">
    <property type="component" value="Unassembled WGS sequence"/>
</dbReference>
<dbReference type="EMBL" id="JACIVI010000006">
    <property type="protein sequence ID" value="MBB1163039.1"/>
    <property type="molecule type" value="Genomic_DNA"/>
</dbReference>
<evidence type="ECO:0000256" key="1">
    <source>
        <dbReference type="SAM" id="MobiDB-lite"/>
    </source>
</evidence>
<accession>A0A839HU44</accession>
<reference evidence="2 3" key="1">
    <citation type="submission" date="2020-08" db="EMBL/GenBank/DDBJ databases">
        <title>Aquariorum lacteus gen. nov., sp. nov., a new member of the family Comamonadaceae, isolated from freshwater aquarium.</title>
        <authorList>
            <person name="Chun S.-J."/>
        </authorList>
    </citation>
    <scope>NUCLEOTIDE SEQUENCE [LARGE SCALE GENOMIC DNA]</scope>
    <source>
        <strain evidence="2 3">SJAQ100</strain>
    </source>
</reference>
<feature type="region of interest" description="Disordered" evidence="1">
    <location>
        <begin position="1"/>
        <end position="26"/>
    </location>
</feature>
<dbReference type="AlphaFoldDB" id="A0A839HU44"/>
<evidence type="ECO:0000313" key="2">
    <source>
        <dbReference type="EMBL" id="MBB1163039.1"/>
    </source>
</evidence>
<sequence length="221" mass="25393">MASSTRCSRARRGPTARPDAAPSRRLSCRPPVPCAPVLLLRRLVLLLSLLLALSPSRAAPELGSFELRRPPDEGLLLSYSLRLQLPAAVEDALLKGVPLHFLTEVEVYRERWYWRDERVARQSRAWRLAWQPLVRRYRLSLGGFSQQHDRLDEALAAVLAASRWQVAEAGTLDEGSAYRVEFDFRLDTSRLPRPLQFSVDREDAWELELHHRARLLPRESR</sequence>
<name>A0A839HU44_9BURK</name>
<dbReference type="InterPro" id="IPR025500">
    <property type="entry name" value="DUF4390"/>
</dbReference>
<evidence type="ECO:0000313" key="3">
    <source>
        <dbReference type="Proteomes" id="UP000586093"/>
    </source>
</evidence>
<organism evidence="2 3">
    <name type="scientific">Aquariibacter albus</name>
    <dbReference type="NCBI Taxonomy" id="2759899"/>
    <lineage>
        <taxon>Bacteria</taxon>
        <taxon>Pseudomonadati</taxon>
        <taxon>Pseudomonadota</taxon>
        <taxon>Betaproteobacteria</taxon>
        <taxon>Burkholderiales</taxon>
        <taxon>Sphaerotilaceae</taxon>
        <taxon>Aquariibacter</taxon>
    </lineage>
</organism>